<dbReference type="Pfam" id="PF12728">
    <property type="entry name" value="HTH_17"/>
    <property type="match status" value="1"/>
</dbReference>
<dbReference type="InterPro" id="IPR041657">
    <property type="entry name" value="HTH_17"/>
</dbReference>
<proteinExistence type="predicted"/>
<dbReference type="Proteomes" id="UP000183417">
    <property type="component" value="Unassembled WGS sequence"/>
</dbReference>
<evidence type="ECO:0000259" key="1">
    <source>
        <dbReference type="Pfam" id="PF12728"/>
    </source>
</evidence>
<dbReference type="GO" id="GO:0003677">
    <property type="term" value="F:DNA binding"/>
    <property type="evidence" value="ECO:0007669"/>
    <property type="project" value="InterPro"/>
</dbReference>
<reference evidence="2 3" key="1">
    <citation type="submission" date="2016-10" db="EMBL/GenBank/DDBJ databases">
        <authorList>
            <person name="de Groot N.N."/>
        </authorList>
    </citation>
    <scope>NUCLEOTIDE SEQUENCE [LARGE SCALE GENOMIC DNA]</scope>
    <source>
        <strain evidence="2 3">LMG 24775</strain>
    </source>
</reference>
<feature type="domain" description="Helix-turn-helix" evidence="1">
    <location>
        <begin position="7"/>
        <end position="54"/>
    </location>
</feature>
<protein>
    <submittedName>
        <fullName evidence="2">DNA binding domain-containing protein, excisionase family</fullName>
    </submittedName>
</protein>
<sequence length="85" mass="9661">MTNSETLNIREAAEILKIHVKTAEDLVRDGEIPAGKIGRAYVLMRRDVVRYAEKAILQQTADRLLRKRSPKSISKVRAPQVRIAH</sequence>
<evidence type="ECO:0000313" key="2">
    <source>
        <dbReference type="EMBL" id="SDZ25157.1"/>
    </source>
</evidence>
<evidence type="ECO:0000313" key="3">
    <source>
        <dbReference type="Proteomes" id="UP000183417"/>
    </source>
</evidence>
<dbReference type="NCBIfam" id="TIGR01764">
    <property type="entry name" value="excise"/>
    <property type="match status" value="1"/>
</dbReference>
<name>A0A1H3RHJ7_9BURK</name>
<dbReference type="InterPro" id="IPR010093">
    <property type="entry name" value="SinI_DNA-bd"/>
</dbReference>
<dbReference type="GeneID" id="94693432"/>
<dbReference type="AlphaFoldDB" id="A0A1H3RHJ7"/>
<dbReference type="EMBL" id="FNPE01000015">
    <property type="protein sequence ID" value="SDZ25157.1"/>
    <property type="molecule type" value="Genomic_DNA"/>
</dbReference>
<gene>
    <name evidence="2" type="ORF">SAMN05421547_115159</name>
</gene>
<accession>A0A1H3RHJ7</accession>
<organism evidence="2 3">
    <name type="scientific">Delftia lacustris</name>
    <dbReference type="NCBI Taxonomy" id="558537"/>
    <lineage>
        <taxon>Bacteria</taxon>
        <taxon>Pseudomonadati</taxon>
        <taxon>Pseudomonadota</taxon>
        <taxon>Betaproteobacteria</taxon>
        <taxon>Burkholderiales</taxon>
        <taxon>Comamonadaceae</taxon>
        <taxon>Delftia</taxon>
    </lineage>
</organism>
<dbReference type="RefSeq" id="WP_074923022.1">
    <property type="nucleotide sequence ID" value="NZ_CP141274.1"/>
</dbReference>